<dbReference type="EMBL" id="BARW01029970">
    <property type="protein sequence ID" value="GAJ14888.1"/>
    <property type="molecule type" value="Genomic_DNA"/>
</dbReference>
<sequence length="42" mass="4683">MVHLEVGYMKESLGLVVPVYEGIGIDGPYLGDMVWNELEKDS</sequence>
<name>X1UBI8_9ZZZZ</name>
<protein>
    <submittedName>
        <fullName evidence="1">Uncharacterized protein</fullName>
    </submittedName>
</protein>
<organism evidence="1">
    <name type="scientific">marine sediment metagenome</name>
    <dbReference type="NCBI Taxonomy" id="412755"/>
    <lineage>
        <taxon>unclassified sequences</taxon>
        <taxon>metagenomes</taxon>
        <taxon>ecological metagenomes</taxon>
    </lineage>
</organism>
<evidence type="ECO:0000313" key="1">
    <source>
        <dbReference type="EMBL" id="GAJ14888.1"/>
    </source>
</evidence>
<comment type="caution">
    <text evidence="1">The sequence shown here is derived from an EMBL/GenBank/DDBJ whole genome shotgun (WGS) entry which is preliminary data.</text>
</comment>
<dbReference type="AlphaFoldDB" id="X1UBI8"/>
<accession>X1UBI8</accession>
<proteinExistence type="predicted"/>
<reference evidence="1" key="1">
    <citation type="journal article" date="2014" name="Front. Microbiol.">
        <title>High frequency of phylogenetically diverse reductive dehalogenase-homologous genes in deep subseafloor sedimentary metagenomes.</title>
        <authorList>
            <person name="Kawai M."/>
            <person name="Futagami T."/>
            <person name="Toyoda A."/>
            <person name="Takaki Y."/>
            <person name="Nishi S."/>
            <person name="Hori S."/>
            <person name="Arai W."/>
            <person name="Tsubouchi T."/>
            <person name="Morono Y."/>
            <person name="Uchiyama I."/>
            <person name="Ito T."/>
            <person name="Fujiyama A."/>
            <person name="Inagaki F."/>
            <person name="Takami H."/>
        </authorList>
    </citation>
    <scope>NUCLEOTIDE SEQUENCE</scope>
    <source>
        <strain evidence="1">Expedition CK06-06</strain>
    </source>
</reference>
<gene>
    <name evidence="1" type="ORF">S12H4_48029</name>
</gene>